<organism evidence="8">
    <name type="scientific">uncultured spirochete</name>
    <dbReference type="NCBI Taxonomy" id="156406"/>
    <lineage>
        <taxon>Bacteria</taxon>
        <taxon>Pseudomonadati</taxon>
        <taxon>Spirochaetota</taxon>
        <taxon>Spirochaetia</taxon>
        <taxon>Spirochaetales</taxon>
        <taxon>environmental samples</taxon>
    </lineage>
</organism>
<dbReference type="InterPro" id="IPR036388">
    <property type="entry name" value="WH-like_DNA-bd_sf"/>
</dbReference>
<keyword evidence="2" id="KW-0805">Transcription regulation</keyword>
<evidence type="ECO:0000256" key="2">
    <source>
        <dbReference type="ARBA" id="ARBA00023015"/>
    </source>
</evidence>
<dbReference type="CDD" id="cd06171">
    <property type="entry name" value="Sigma70_r4"/>
    <property type="match status" value="1"/>
</dbReference>
<keyword evidence="4" id="KW-0804">Transcription</keyword>
<name>A0A3P3XQQ7_9SPIR</name>
<reference evidence="8" key="1">
    <citation type="submission" date="2017-02" db="EMBL/GenBank/DDBJ databases">
        <authorList>
            <person name="Regsiter A."/>
            <person name="William W."/>
        </authorList>
    </citation>
    <scope>NUCLEOTIDE SEQUENCE</scope>
    <source>
        <strain evidence="8">BdmA 4</strain>
    </source>
</reference>
<evidence type="ECO:0000259" key="7">
    <source>
        <dbReference type="Pfam" id="PF08281"/>
    </source>
</evidence>
<keyword evidence="3" id="KW-0731">Sigma factor</keyword>
<accession>A0A3P3XQQ7</accession>
<dbReference type="AlphaFoldDB" id="A0A3P3XQQ7"/>
<dbReference type="GO" id="GO:0016987">
    <property type="term" value="F:sigma factor activity"/>
    <property type="evidence" value="ECO:0007669"/>
    <property type="project" value="UniProtKB-KW"/>
</dbReference>
<evidence type="ECO:0000256" key="4">
    <source>
        <dbReference type="ARBA" id="ARBA00023163"/>
    </source>
</evidence>
<protein>
    <submittedName>
        <fullName evidence="8">Putative RNA polymerase sigma-H factor</fullName>
    </submittedName>
</protein>
<dbReference type="Gene3D" id="1.10.10.10">
    <property type="entry name" value="Winged helix-like DNA-binding domain superfamily/Winged helix DNA-binding domain"/>
    <property type="match status" value="1"/>
</dbReference>
<dbReference type="GO" id="GO:0003677">
    <property type="term" value="F:DNA binding"/>
    <property type="evidence" value="ECO:0007669"/>
    <property type="project" value="InterPro"/>
</dbReference>
<evidence type="ECO:0000256" key="5">
    <source>
        <dbReference type="SAM" id="MobiDB-lite"/>
    </source>
</evidence>
<evidence type="ECO:0000259" key="6">
    <source>
        <dbReference type="Pfam" id="PF04542"/>
    </source>
</evidence>
<dbReference type="InterPro" id="IPR013325">
    <property type="entry name" value="RNA_pol_sigma_r2"/>
</dbReference>
<dbReference type="EMBL" id="FWDO01000005">
    <property type="protein sequence ID" value="SLM18622.1"/>
    <property type="molecule type" value="Genomic_DNA"/>
</dbReference>
<dbReference type="InterPro" id="IPR014284">
    <property type="entry name" value="RNA_pol_sigma-70_dom"/>
</dbReference>
<dbReference type="InterPro" id="IPR039425">
    <property type="entry name" value="RNA_pol_sigma-70-like"/>
</dbReference>
<dbReference type="InterPro" id="IPR007627">
    <property type="entry name" value="RNA_pol_sigma70_r2"/>
</dbReference>
<evidence type="ECO:0000256" key="3">
    <source>
        <dbReference type="ARBA" id="ARBA00023082"/>
    </source>
</evidence>
<dbReference type="Pfam" id="PF04542">
    <property type="entry name" value="Sigma70_r2"/>
    <property type="match status" value="1"/>
</dbReference>
<dbReference type="InterPro" id="IPR013249">
    <property type="entry name" value="RNA_pol_sigma70_r4_t2"/>
</dbReference>
<dbReference type="NCBIfam" id="TIGR02937">
    <property type="entry name" value="sigma70-ECF"/>
    <property type="match status" value="1"/>
</dbReference>
<dbReference type="Gene3D" id="1.10.1740.10">
    <property type="match status" value="1"/>
</dbReference>
<proteinExistence type="inferred from homology"/>
<comment type="similarity">
    <text evidence="1">Belongs to the sigma-70 factor family. ECF subfamily.</text>
</comment>
<gene>
    <name evidence="8" type="ORF">SPIRO4BDMA_50137</name>
</gene>
<feature type="domain" description="RNA polymerase sigma-70 region 2" evidence="6">
    <location>
        <begin position="66"/>
        <end position="127"/>
    </location>
</feature>
<evidence type="ECO:0000256" key="1">
    <source>
        <dbReference type="ARBA" id="ARBA00010641"/>
    </source>
</evidence>
<dbReference type="PANTHER" id="PTHR43133">
    <property type="entry name" value="RNA POLYMERASE ECF-TYPE SIGMA FACTO"/>
    <property type="match status" value="1"/>
</dbReference>
<feature type="domain" description="RNA polymerase sigma factor 70 region 4 type 2" evidence="7">
    <location>
        <begin position="166"/>
        <end position="213"/>
    </location>
</feature>
<feature type="region of interest" description="Disordered" evidence="5">
    <location>
        <begin position="13"/>
        <end position="37"/>
    </location>
</feature>
<dbReference type="Pfam" id="PF08281">
    <property type="entry name" value="Sigma70_r4_2"/>
    <property type="match status" value="1"/>
</dbReference>
<evidence type="ECO:0000313" key="8">
    <source>
        <dbReference type="EMBL" id="SLM18622.1"/>
    </source>
</evidence>
<dbReference type="SUPFAM" id="SSF88659">
    <property type="entry name" value="Sigma3 and sigma4 domains of RNA polymerase sigma factors"/>
    <property type="match status" value="1"/>
</dbReference>
<dbReference type="GO" id="GO:0006352">
    <property type="term" value="P:DNA-templated transcription initiation"/>
    <property type="evidence" value="ECO:0007669"/>
    <property type="project" value="InterPro"/>
</dbReference>
<dbReference type="PANTHER" id="PTHR43133:SF51">
    <property type="entry name" value="RNA POLYMERASE SIGMA FACTOR"/>
    <property type="match status" value="1"/>
</dbReference>
<sequence length="225" mass="25227">MISDEILVRTMSAEKKESGPLTPATPKDASKSAATGDDPLDLELAANASRGDKGAFERLMWRWWDRIRGYCAAFVAFDPELAEEAAQESLIRIYKALPRWRKESPLGGYLYGICRTTSADVMRTHARHHARNVQVEEFESLSLESPHASGEANVLRQEANQLLAIAMQKLEPVDRSMLYLHEVEGKGLSELGAMYDLPLGTVKSRLFRARDKLGMLLREMGYELS</sequence>
<dbReference type="SUPFAM" id="SSF88946">
    <property type="entry name" value="Sigma2 domain of RNA polymerase sigma factors"/>
    <property type="match status" value="1"/>
</dbReference>
<dbReference type="InterPro" id="IPR013324">
    <property type="entry name" value="RNA_pol_sigma_r3/r4-like"/>
</dbReference>